<keyword evidence="5" id="KW-0813">Transport</keyword>
<dbReference type="STRING" id="41067.A0A2I2FPR2"/>
<dbReference type="InterPro" id="IPR045888">
    <property type="entry name" value="Erv"/>
</dbReference>
<dbReference type="RefSeq" id="XP_024676645.1">
    <property type="nucleotide sequence ID" value="XM_024820442.1"/>
</dbReference>
<evidence type="ECO:0000256" key="3">
    <source>
        <dbReference type="ARBA" id="ARBA00022989"/>
    </source>
</evidence>
<proteinExistence type="inferred from homology"/>
<dbReference type="GO" id="GO:0030134">
    <property type="term" value="C:COPII-coated ER to Golgi transport vesicle"/>
    <property type="evidence" value="ECO:0007669"/>
    <property type="project" value="TreeGrafter"/>
</dbReference>
<dbReference type="Pfam" id="PF07970">
    <property type="entry name" value="COPIIcoated_ERV"/>
    <property type="match status" value="1"/>
</dbReference>
<protein>
    <recommendedName>
        <fullName evidence="5">Endoplasmic reticulum-Golgi intermediate compartment protein</fullName>
    </recommendedName>
</protein>
<dbReference type="GO" id="GO:0006890">
    <property type="term" value="P:retrograde vesicle-mediated transport, Golgi to endoplasmic reticulum"/>
    <property type="evidence" value="ECO:0007669"/>
    <property type="project" value="TreeGrafter"/>
</dbReference>
<keyword evidence="5" id="KW-0931">ER-Golgi transport</keyword>
<dbReference type="Proteomes" id="UP000234585">
    <property type="component" value="Unassembled WGS sequence"/>
</dbReference>
<accession>A0A2I2FPR2</accession>
<keyword evidence="9" id="KW-1185">Reference proteome</keyword>
<evidence type="ECO:0000259" key="6">
    <source>
        <dbReference type="Pfam" id="PF07970"/>
    </source>
</evidence>
<dbReference type="AlphaFoldDB" id="A0A2I2FPR2"/>
<evidence type="ECO:0000256" key="2">
    <source>
        <dbReference type="ARBA" id="ARBA00022692"/>
    </source>
</evidence>
<evidence type="ECO:0000259" key="7">
    <source>
        <dbReference type="Pfam" id="PF13850"/>
    </source>
</evidence>
<comment type="subcellular location">
    <subcellularLocation>
        <location evidence="5">Endoplasmic reticulum membrane</location>
        <topology evidence="5">Multi-pass membrane protein</topology>
    </subcellularLocation>
    <subcellularLocation>
        <location evidence="5">Endoplasmic reticulum-Golgi intermediate compartment membrane</location>
        <topology evidence="5">Multi-pass membrane protein</topology>
    </subcellularLocation>
    <subcellularLocation>
        <location evidence="5">Golgi apparatus membrane</location>
        <topology evidence="5">Multi-pass membrane protein</topology>
    </subcellularLocation>
    <subcellularLocation>
        <location evidence="1">Membrane</location>
    </subcellularLocation>
</comment>
<dbReference type="GO" id="GO:0033116">
    <property type="term" value="C:endoplasmic reticulum-Golgi intermediate compartment membrane"/>
    <property type="evidence" value="ECO:0007669"/>
    <property type="project" value="UniProtKB-SubCell"/>
</dbReference>
<evidence type="ECO:0000256" key="5">
    <source>
        <dbReference type="RuleBase" id="RU369013"/>
    </source>
</evidence>
<dbReference type="InterPro" id="IPR012936">
    <property type="entry name" value="Erv_C"/>
</dbReference>
<keyword evidence="5" id="KW-0333">Golgi apparatus</keyword>
<keyword evidence="2" id="KW-0812">Transmembrane</keyword>
<comment type="similarity">
    <text evidence="5">Belongs to the ERGIC family.</text>
</comment>
<keyword evidence="5" id="KW-0256">Endoplasmic reticulum</keyword>
<keyword evidence="3" id="KW-1133">Transmembrane helix</keyword>
<dbReference type="GO" id="GO:0005789">
    <property type="term" value="C:endoplasmic reticulum membrane"/>
    <property type="evidence" value="ECO:0007669"/>
    <property type="project" value="UniProtKB-SubCell"/>
</dbReference>
<sequence>MNGYSKHHLDEDAFGEKPGLQGGLKTFDAFPKTKATYTTPTRRGGQWTVLILAVCTLFSLTEFRTWLKGTETHHFSVEKGVSHDLQLNFDTVIKMPCDTLHVNIQDASGDRILAGEMLKREPTSWQLWMEKRNQELSDGSHEYQTLNQEDEARRVEQETDTHVGHVLGEVRHNPRRKFPKSPKLRRGDMVDSCRIYGSLEGNKVQGDFHITARGHGYRDFQGHLDHSAFNFTHIINELSFGPHYPTIANPLDKTIASTEAHYYKYQYFLSIVPTIYSKGSRAVDTTFSTLPPPSPDTHRSSRNLVFTNQYAATSQATPLPESPFFIPGIFFKYNIEPILLLISEERGSFLSLLIRLVNTVSGVVVTGGWLYQISGWLVELVRRKRSGVSEGVLNGRIHQADE</sequence>
<dbReference type="GO" id="GO:0006888">
    <property type="term" value="P:endoplasmic reticulum to Golgi vesicle-mediated transport"/>
    <property type="evidence" value="ECO:0007669"/>
    <property type="project" value="UniProtKB-UniRule"/>
</dbReference>
<dbReference type="PANTHER" id="PTHR10984">
    <property type="entry name" value="ENDOPLASMIC RETICULUM-GOLGI INTERMEDIATE COMPARTMENT PROTEIN"/>
    <property type="match status" value="1"/>
</dbReference>
<keyword evidence="4" id="KW-0472">Membrane</keyword>
<organism evidence="8 9">
    <name type="scientific">Aspergillus candidus</name>
    <dbReference type="NCBI Taxonomy" id="41067"/>
    <lineage>
        <taxon>Eukaryota</taxon>
        <taxon>Fungi</taxon>
        <taxon>Dikarya</taxon>
        <taxon>Ascomycota</taxon>
        <taxon>Pezizomycotina</taxon>
        <taxon>Eurotiomycetes</taxon>
        <taxon>Eurotiomycetidae</taxon>
        <taxon>Eurotiales</taxon>
        <taxon>Aspergillaceae</taxon>
        <taxon>Aspergillus</taxon>
        <taxon>Aspergillus subgen. Circumdati</taxon>
    </lineage>
</organism>
<evidence type="ECO:0000256" key="4">
    <source>
        <dbReference type="ARBA" id="ARBA00023136"/>
    </source>
</evidence>
<dbReference type="PANTHER" id="PTHR10984:SF81">
    <property type="entry name" value="ER-DERIVED VESICLES PROTEIN ERV41"/>
    <property type="match status" value="1"/>
</dbReference>
<feature type="domain" description="Endoplasmic reticulum vesicle transporter N-terminal" evidence="7">
    <location>
        <begin position="24"/>
        <end position="112"/>
    </location>
</feature>
<evidence type="ECO:0000313" key="8">
    <source>
        <dbReference type="EMBL" id="PLB42633.1"/>
    </source>
</evidence>
<name>A0A2I2FPR2_ASPCN</name>
<feature type="domain" description="Endoplasmic reticulum vesicle transporter C-terminal" evidence="6">
    <location>
        <begin position="190"/>
        <end position="368"/>
    </location>
</feature>
<comment type="function">
    <text evidence="5">Plays a role in transport between endoplasmic reticulum and Golgi.</text>
</comment>
<evidence type="ECO:0000313" key="9">
    <source>
        <dbReference type="Proteomes" id="UP000234585"/>
    </source>
</evidence>
<evidence type="ECO:0000256" key="1">
    <source>
        <dbReference type="ARBA" id="ARBA00004370"/>
    </source>
</evidence>
<dbReference type="GeneID" id="36527602"/>
<dbReference type="EMBL" id="KZ559117">
    <property type="protein sequence ID" value="PLB42633.1"/>
    <property type="molecule type" value="Genomic_DNA"/>
</dbReference>
<dbReference type="InterPro" id="IPR039542">
    <property type="entry name" value="Erv_N"/>
</dbReference>
<reference evidence="8 9" key="1">
    <citation type="submission" date="2017-12" db="EMBL/GenBank/DDBJ databases">
        <authorList>
            <consortium name="DOE Joint Genome Institute"/>
            <person name="Haridas S."/>
            <person name="Kjaerbolling I."/>
            <person name="Vesth T.C."/>
            <person name="Frisvad J.C."/>
            <person name="Nybo J.L."/>
            <person name="Theobald S."/>
            <person name="Kuo A."/>
            <person name="Bowyer P."/>
            <person name="Matsuda Y."/>
            <person name="Mondo S."/>
            <person name="Lyhne E.K."/>
            <person name="Kogle M.E."/>
            <person name="Clum A."/>
            <person name="Lipzen A."/>
            <person name="Salamov A."/>
            <person name="Ngan C.Y."/>
            <person name="Daum C."/>
            <person name="Chiniquy J."/>
            <person name="Barry K."/>
            <person name="LaButti K."/>
            <person name="Simmons B.A."/>
            <person name="Magnuson J.K."/>
            <person name="Mortensen U.H."/>
            <person name="Larsen T.O."/>
            <person name="Grigoriev I.V."/>
            <person name="Baker S.E."/>
            <person name="Andersen M.R."/>
            <person name="Nordberg H.P."/>
            <person name="Cantor M.N."/>
            <person name="Hua S.X."/>
        </authorList>
    </citation>
    <scope>NUCLEOTIDE SEQUENCE [LARGE SCALE GENOMIC DNA]</scope>
    <source>
        <strain evidence="8 9">CBS 102.13</strain>
    </source>
</reference>
<dbReference type="OrthoDB" id="5541786at2759"/>
<dbReference type="GO" id="GO:0000139">
    <property type="term" value="C:Golgi membrane"/>
    <property type="evidence" value="ECO:0007669"/>
    <property type="project" value="UniProtKB-SubCell"/>
</dbReference>
<gene>
    <name evidence="8" type="ORF">BDW47DRAFT_97537</name>
</gene>
<dbReference type="Pfam" id="PF13850">
    <property type="entry name" value="ERGIC_N"/>
    <property type="match status" value="1"/>
</dbReference>